<dbReference type="Proteomes" id="UP000694866">
    <property type="component" value="Unplaced"/>
</dbReference>
<dbReference type="OrthoDB" id="8196889at2759"/>
<evidence type="ECO:0000256" key="1">
    <source>
        <dbReference type="SAM" id="MobiDB-lite"/>
    </source>
</evidence>
<dbReference type="RefSeq" id="XP_011311849.1">
    <property type="nucleotide sequence ID" value="XM_011313547.1"/>
</dbReference>
<protein>
    <submittedName>
        <fullName evidence="3">Uncharacterized protein</fullName>
    </submittedName>
</protein>
<accession>A0A9R1U820</accession>
<feature type="region of interest" description="Disordered" evidence="1">
    <location>
        <begin position="87"/>
        <end position="107"/>
    </location>
</feature>
<evidence type="ECO:0000313" key="3">
    <source>
        <dbReference type="RefSeq" id="XP_011311849.1"/>
    </source>
</evidence>
<sequence length="192" mass="22371">MSIMKEYDEESSSSDDEMTRALKEATDSQFLTESLFDKKTKEKEVTSVEDNYVEKYDEFGVSEGFKDYMAKKLIELLDRNIQMEDEITGSKSSRKRKKIKHEKSESGVKLLRSSKNILKGHDMTSNEYEILDKPRKQTTTNFTSRDNLLKCQESAVDPQFVLSKVETEFWSDRKKGIVYEYKKLPDGTLIEK</sequence>
<keyword evidence="2" id="KW-1185">Reference proteome</keyword>
<dbReference type="AlphaFoldDB" id="A0A9R1U820"/>
<name>A0A9R1U820_9HYME</name>
<dbReference type="KEGG" id="fas:105271795"/>
<feature type="compositionally biased region" description="Basic residues" evidence="1">
    <location>
        <begin position="92"/>
        <end position="101"/>
    </location>
</feature>
<dbReference type="GeneID" id="105271795"/>
<reference evidence="3" key="1">
    <citation type="submission" date="2025-08" db="UniProtKB">
        <authorList>
            <consortium name="RefSeq"/>
        </authorList>
    </citation>
    <scope>IDENTIFICATION</scope>
    <source>
        <strain evidence="3">USDA-PBARC FA_bdor</strain>
        <tissue evidence="3">Whole organism</tissue>
    </source>
</reference>
<gene>
    <name evidence="3" type="primary">LOC105271795</name>
</gene>
<feature type="region of interest" description="Disordered" evidence="1">
    <location>
        <begin position="1"/>
        <end position="25"/>
    </location>
</feature>
<organism evidence="2 3">
    <name type="scientific">Fopius arisanus</name>
    <dbReference type="NCBI Taxonomy" id="64838"/>
    <lineage>
        <taxon>Eukaryota</taxon>
        <taxon>Metazoa</taxon>
        <taxon>Ecdysozoa</taxon>
        <taxon>Arthropoda</taxon>
        <taxon>Hexapoda</taxon>
        <taxon>Insecta</taxon>
        <taxon>Pterygota</taxon>
        <taxon>Neoptera</taxon>
        <taxon>Endopterygota</taxon>
        <taxon>Hymenoptera</taxon>
        <taxon>Apocrita</taxon>
        <taxon>Ichneumonoidea</taxon>
        <taxon>Braconidae</taxon>
        <taxon>Opiinae</taxon>
        <taxon>Fopius</taxon>
    </lineage>
</organism>
<feature type="compositionally biased region" description="Acidic residues" evidence="1">
    <location>
        <begin position="7"/>
        <end position="16"/>
    </location>
</feature>
<proteinExistence type="predicted"/>
<evidence type="ECO:0000313" key="2">
    <source>
        <dbReference type="Proteomes" id="UP000694866"/>
    </source>
</evidence>